<protein>
    <submittedName>
        <fullName evidence="1">Uncharacterized protein</fullName>
    </submittedName>
</protein>
<dbReference type="AlphaFoldDB" id="A0A426YC03"/>
<accession>A0A426YC03</accession>
<organism evidence="1 2">
    <name type="scientific">Ensete ventricosum</name>
    <name type="common">Abyssinian banana</name>
    <name type="synonym">Musa ensete</name>
    <dbReference type="NCBI Taxonomy" id="4639"/>
    <lineage>
        <taxon>Eukaryota</taxon>
        <taxon>Viridiplantae</taxon>
        <taxon>Streptophyta</taxon>
        <taxon>Embryophyta</taxon>
        <taxon>Tracheophyta</taxon>
        <taxon>Spermatophyta</taxon>
        <taxon>Magnoliopsida</taxon>
        <taxon>Liliopsida</taxon>
        <taxon>Zingiberales</taxon>
        <taxon>Musaceae</taxon>
        <taxon>Ensete</taxon>
    </lineage>
</organism>
<reference evidence="1 2" key="1">
    <citation type="journal article" date="2014" name="Agronomy (Basel)">
        <title>A Draft Genome Sequence for Ensete ventricosum, the Drought-Tolerant Tree Against Hunger.</title>
        <authorList>
            <person name="Harrison J."/>
            <person name="Moore K.A."/>
            <person name="Paszkiewicz K."/>
            <person name="Jones T."/>
            <person name="Grant M."/>
            <person name="Ambacheew D."/>
            <person name="Muzemil S."/>
            <person name="Studholme D.J."/>
        </authorList>
    </citation>
    <scope>NUCLEOTIDE SEQUENCE [LARGE SCALE GENOMIC DNA]</scope>
</reference>
<dbReference type="EMBL" id="AMZH03013440">
    <property type="protein sequence ID" value="RRT49265.1"/>
    <property type="molecule type" value="Genomic_DNA"/>
</dbReference>
<sequence>MTGAMKLQSYDGPRSSLGIGPRFGRCSGISSKFAKRFVEGIGKLARNTLGDHRKKIGRLAARMSEVAGLVGRVNRPYPDIRAVEPPRSTGFDLHPKKIGRRRWCALRRRTWEWT</sequence>
<evidence type="ECO:0000313" key="1">
    <source>
        <dbReference type="EMBL" id="RRT49265.1"/>
    </source>
</evidence>
<name>A0A426YC03_ENSVE</name>
<comment type="caution">
    <text evidence="1">The sequence shown here is derived from an EMBL/GenBank/DDBJ whole genome shotgun (WGS) entry which is preliminary data.</text>
</comment>
<evidence type="ECO:0000313" key="2">
    <source>
        <dbReference type="Proteomes" id="UP000287651"/>
    </source>
</evidence>
<dbReference type="Proteomes" id="UP000287651">
    <property type="component" value="Unassembled WGS sequence"/>
</dbReference>
<proteinExistence type="predicted"/>
<gene>
    <name evidence="1" type="ORF">B296_00020971</name>
</gene>